<dbReference type="STRING" id="1035707.SAMN05216552_10042"/>
<proteinExistence type="predicted"/>
<dbReference type="Proteomes" id="UP000199391">
    <property type="component" value="Unassembled WGS sequence"/>
</dbReference>
<organism evidence="1 2">
    <name type="scientific">Pseudoduganella namucuonensis</name>
    <dbReference type="NCBI Taxonomy" id="1035707"/>
    <lineage>
        <taxon>Bacteria</taxon>
        <taxon>Pseudomonadati</taxon>
        <taxon>Pseudomonadota</taxon>
        <taxon>Betaproteobacteria</taxon>
        <taxon>Burkholderiales</taxon>
        <taxon>Oxalobacteraceae</taxon>
        <taxon>Telluria group</taxon>
        <taxon>Pseudoduganella</taxon>
    </lineage>
</organism>
<gene>
    <name evidence="1" type="ORF">SAMN05216552_10042</name>
</gene>
<evidence type="ECO:0000313" key="1">
    <source>
        <dbReference type="EMBL" id="SFU50085.1"/>
    </source>
</evidence>
<sequence length="321" mass="36074">MPRKLIIFSNGLGMALDPAHFSLNTALAEIWNREYFLTNEHKRLIERCIGRPGAPVGEHELDQLHRAVTYCKALNQIGAGQAHWLTADGQNFPEITAQYIHKVATKLHNYDGVLPPDFEGPLLDFVKDTKSHVATLNYDKLLYTSFIANDVFGGYYNACLVDGMVATGFSASALERRYGNNFGYYLHLHGSPLFVNRGQQVVKLARDDLTLEVNEASEHIVLTHVEHKPSVIAASLVLSTYWDYLRVALSEVDEVILFGYSGLDDHLNVLLRPYLSATQIRVVEWEGAGDQAGREAYWREKLGRPVNEVVRLGNVATFTDW</sequence>
<dbReference type="EMBL" id="FPBO01000004">
    <property type="protein sequence ID" value="SFU50085.1"/>
    <property type="molecule type" value="Genomic_DNA"/>
</dbReference>
<name>A0A1I7GNR9_9BURK</name>
<protein>
    <submittedName>
        <fullName evidence="1">SIR2-like domain-containing protein</fullName>
    </submittedName>
</protein>
<accession>A0A1I7GNR9</accession>
<keyword evidence="2" id="KW-1185">Reference proteome</keyword>
<dbReference type="AlphaFoldDB" id="A0A1I7GNR9"/>
<dbReference type="OrthoDB" id="7862799at2"/>
<reference evidence="2" key="1">
    <citation type="submission" date="2016-10" db="EMBL/GenBank/DDBJ databases">
        <authorList>
            <person name="Varghese N."/>
            <person name="Submissions S."/>
        </authorList>
    </citation>
    <scope>NUCLEOTIDE SEQUENCE [LARGE SCALE GENOMIC DNA]</scope>
    <source>
        <strain evidence="2">CGMCC 1.11014</strain>
    </source>
</reference>
<evidence type="ECO:0000313" key="2">
    <source>
        <dbReference type="Proteomes" id="UP000199391"/>
    </source>
</evidence>